<keyword evidence="2" id="KW-0456">Lyase</keyword>
<keyword evidence="1" id="KW-0812">Transmembrane</keyword>
<dbReference type="EMBL" id="CABFMQ020000079">
    <property type="protein sequence ID" value="VTZ50334.1"/>
    <property type="molecule type" value="Genomic_DNA"/>
</dbReference>
<reference evidence="2 3" key="1">
    <citation type="submission" date="2019-05" db="EMBL/GenBank/DDBJ databases">
        <authorList>
            <person name="Farhan Ul Haque M."/>
        </authorList>
    </citation>
    <scope>NUCLEOTIDE SEQUENCE [LARGE SCALE GENOMIC DNA]</scope>
    <source>
        <strain evidence="2">2</strain>
    </source>
</reference>
<dbReference type="AlphaFoldDB" id="A0A8B6M679"/>
<sequence length="535" mass="59578">MGPDANRRPDRSDAKICLIGGGIASLAAAAFLIRDGHIPGRNITILEELDRLGGSLDGAGSAEHGYVTRGGRMLESKYRCTYDLFSSIPTIDKSRTVTQEIFQWNEVIRTGSKSRLVRAGRKLDSPEFGLSERHILTLERLAIEPEALLGRSSIKDQFDASFFETNFWFMWCTTFAFQPWHSAVEFKRYLVRFAHMIDGFNQLKGIMRTVYNQYDSLVRPLKAWLDEHGVSYVLGAKVTDLRFIEDGDGKAVERVVFEKAGVSEEIAIGPGDYVIVTLGSMTEASDLGSNTAPPALNGKREGGAWTLWEKIAEGRPEFGKPSAFADHIDESKWVSFTATQRDQAFFTIIRDFTGNTPGEGGLITFADSSWLMSIVLPHQPHFIRQPRDVNVFWGYGLHVDAPGDFVRKPMGACSGRELMTEILGQLRVESGAARILETTVVIPCMMPFITSQFLRREKGDRPAVAPEGWRNLGFVGQFVELPDDVVFTVEYSVRSAQAAVSTLLDLDTKPAPVYKGQFDPRVLLKAFVTLHDLHI</sequence>
<comment type="caution">
    <text evidence="2">The sequence shown here is derived from an EMBL/GenBank/DDBJ whole genome shotgun (WGS) entry which is preliminary data.</text>
</comment>
<accession>A0A8B6M679</accession>
<dbReference type="GO" id="GO:0050151">
    <property type="term" value="F:oleate hydratase activity"/>
    <property type="evidence" value="ECO:0007669"/>
    <property type="project" value="UniProtKB-EC"/>
</dbReference>
<name>A0A8B6M679_METTU</name>
<evidence type="ECO:0000313" key="3">
    <source>
        <dbReference type="Proteomes" id="UP000485880"/>
    </source>
</evidence>
<dbReference type="GO" id="GO:0006631">
    <property type="term" value="P:fatty acid metabolic process"/>
    <property type="evidence" value="ECO:0007669"/>
    <property type="project" value="InterPro"/>
</dbReference>
<dbReference type="PANTHER" id="PTHR37417">
    <property type="entry name" value="67 KDA MYOSIN-CROSS-REACTIVE ANTIGEN FAMILY PROTEIN (AFU_ORTHOLOGUE AFUA_5G09970)"/>
    <property type="match status" value="1"/>
</dbReference>
<dbReference type="Proteomes" id="UP000485880">
    <property type="component" value="Unassembled WGS sequence"/>
</dbReference>
<feature type="transmembrane region" description="Helical" evidence="1">
    <location>
        <begin position="16"/>
        <end position="33"/>
    </location>
</feature>
<dbReference type="Gene3D" id="3.50.50.60">
    <property type="entry name" value="FAD/NAD(P)-binding domain"/>
    <property type="match status" value="3"/>
</dbReference>
<keyword evidence="1" id="KW-1133">Transmembrane helix</keyword>
<dbReference type="InterPro" id="IPR036188">
    <property type="entry name" value="FAD/NAD-bd_sf"/>
</dbReference>
<dbReference type="Pfam" id="PF06100">
    <property type="entry name" value="MCRA"/>
    <property type="match status" value="1"/>
</dbReference>
<evidence type="ECO:0000256" key="1">
    <source>
        <dbReference type="SAM" id="Phobius"/>
    </source>
</evidence>
<dbReference type="PANTHER" id="PTHR37417:SF2">
    <property type="entry name" value="67 KDA MYOSIN-CROSS-REACTIVE ANTIGEN FAMILY PROTEIN (AFU_ORTHOLOGUE AFUA_5G09970)"/>
    <property type="match status" value="1"/>
</dbReference>
<dbReference type="GO" id="GO:0071949">
    <property type="term" value="F:FAD binding"/>
    <property type="evidence" value="ECO:0007669"/>
    <property type="project" value="InterPro"/>
</dbReference>
<protein>
    <submittedName>
        <fullName evidence="2">Oleate hydratase</fullName>
        <ecNumber evidence="2">4.2.1.53</ecNumber>
    </submittedName>
</protein>
<keyword evidence="1" id="KW-0472">Membrane</keyword>
<evidence type="ECO:0000313" key="2">
    <source>
        <dbReference type="EMBL" id="VTZ50334.1"/>
    </source>
</evidence>
<dbReference type="EC" id="4.2.1.53" evidence="2"/>
<proteinExistence type="predicted"/>
<dbReference type="SUPFAM" id="SSF51905">
    <property type="entry name" value="FAD/NAD(P)-binding domain"/>
    <property type="match status" value="1"/>
</dbReference>
<dbReference type="NCBIfam" id="NF010584">
    <property type="entry name" value="PRK13977.1"/>
    <property type="match status" value="1"/>
</dbReference>
<keyword evidence="3" id="KW-1185">Reference proteome</keyword>
<organism evidence="2 3">
    <name type="scientific">Methylocella tundrae</name>
    <dbReference type="NCBI Taxonomy" id="227605"/>
    <lineage>
        <taxon>Bacteria</taxon>
        <taxon>Pseudomonadati</taxon>
        <taxon>Pseudomonadota</taxon>
        <taxon>Alphaproteobacteria</taxon>
        <taxon>Hyphomicrobiales</taxon>
        <taxon>Beijerinckiaceae</taxon>
        <taxon>Methylocella</taxon>
    </lineage>
</organism>
<dbReference type="RefSeq" id="WP_174512443.1">
    <property type="nucleotide sequence ID" value="NZ_CABFMQ020000079.1"/>
</dbReference>
<dbReference type="InterPro" id="IPR010354">
    <property type="entry name" value="Oleate_hydratase"/>
</dbReference>
<gene>
    <name evidence="2" type="primary">ohyA</name>
    <name evidence="2" type="ORF">MPC4_220064</name>
</gene>